<organism evidence="1 2">
    <name type="scientific">Parabacteroides chartae</name>
    <dbReference type="NCBI Taxonomy" id="1037355"/>
    <lineage>
        <taxon>Bacteria</taxon>
        <taxon>Pseudomonadati</taxon>
        <taxon>Bacteroidota</taxon>
        <taxon>Bacteroidia</taxon>
        <taxon>Bacteroidales</taxon>
        <taxon>Tannerellaceae</taxon>
        <taxon>Parabacteroides</taxon>
    </lineage>
</organism>
<evidence type="ECO:0000313" key="2">
    <source>
        <dbReference type="Proteomes" id="UP000190852"/>
    </source>
</evidence>
<proteinExistence type="predicted"/>
<reference evidence="2" key="1">
    <citation type="submission" date="2017-02" db="EMBL/GenBank/DDBJ databases">
        <authorList>
            <person name="Varghese N."/>
            <person name="Submissions S."/>
        </authorList>
    </citation>
    <scope>NUCLEOTIDE SEQUENCE [LARGE SCALE GENOMIC DNA]</scope>
    <source>
        <strain evidence="2">DSM 24967</strain>
    </source>
</reference>
<keyword evidence="2" id="KW-1185">Reference proteome</keyword>
<accession>A0A1T5A5U0</accession>
<dbReference type="EMBL" id="FUYQ01000002">
    <property type="protein sequence ID" value="SKB30117.1"/>
    <property type="molecule type" value="Genomic_DNA"/>
</dbReference>
<dbReference type="GO" id="GO:0016740">
    <property type="term" value="F:transferase activity"/>
    <property type="evidence" value="ECO:0007669"/>
    <property type="project" value="UniProtKB-KW"/>
</dbReference>
<dbReference type="PANTHER" id="PTHR12526">
    <property type="entry name" value="GLYCOSYLTRANSFERASE"/>
    <property type="match status" value="1"/>
</dbReference>
<dbReference type="AlphaFoldDB" id="A0A1T5A5U0"/>
<dbReference type="Gene3D" id="3.40.50.2000">
    <property type="entry name" value="Glycogen Phosphorylase B"/>
    <property type="match status" value="2"/>
</dbReference>
<keyword evidence="1" id="KW-0808">Transferase</keyword>
<sequence length="428" mass="48653">MKVLILCTSENTGGAAVAAKRLMYALHSIGVEAKMLVRDKQTDDPHVYSVNTSWLTTKLNFLRFVAERLLIFLCNKFSKENLFRTSIANTGNDLSRHPLVQEADVIHLHWINQGLLSIADIRGLIRSGKTVLWTMHDMWAFTGICHYSGNCLKFTEKCFNCPQQPAHPFADLSALTWEQKKKMPQDRIVYVGCSKWITETARHSELLSGAQITWVPNPIDTTRYYPVDRIEARTHFNLDADKVYLLFGAAKLTDERKGAAYLKEACRILKEKHPELDDRIELLLMGKAQEDILGYFPYPTRSFGYLNSESELVKAYSAATLFVIPSLEDNLPNSIMESMACGTPCVGFRNGGIPEMIDHKENGYVADYLDAENLARGIYWTIAASGDEAIRDACVERVKVHYNQQQIAGRYYQLYEDASKRIQTMKER</sequence>
<evidence type="ECO:0000313" key="1">
    <source>
        <dbReference type="EMBL" id="SKB30117.1"/>
    </source>
</evidence>
<dbReference type="PANTHER" id="PTHR12526:SF637">
    <property type="entry name" value="GLYCOSYLTRANSFERASE EPSF-RELATED"/>
    <property type="match status" value="1"/>
</dbReference>
<gene>
    <name evidence="1" type="ORF">SAMN05660349_00447</name>
</gene>
<dbReference type="RefSeq" id="WP_079682175.1">
    <property type="nucleotide sequence ID" value="NZ_FUYQ01000002.1"/>
</dbReference>
<dbReference type="Pfam" id="PF13692">
    <property type="entry name" value="Glyco_trans_1_4"/>
    <property type="match status" value="1"/>
</dbReference>
<dbReference type="SUPFAM" id="SSF53756">
    <property type="entry name" value="UDP-Glycosyltransferase/glycogen phosphorylase"/>
    <property type="match status" value="1"/>
</dbReference>
<dbReference type="Proteomes" id="UP000190852">
    <property type="component" value="Unassembled WGS sequence"/>
</dbReference>
<name>A0A1T5A5U0_9BACT</name>
<protein>
    <submittedName>
        <fullName evidence="1">Glycosyltransferase involved in cell wall bisynthesis</fullName>
    </submittedName>
</protein>